<keyword evidence="12" id="KW-1185">Reference proteome</keyword>
<dbReference type="InParanoid" id="E4XHZ7"/>
<accession>E4XHZ7</accession>
<dbReference type="AlphaFoldDB" id="E4XHZ7"/>
<dbReference type="Pfam" id="PF00089">
    <property type="entry name" value="Trypsin"/>
    <property type="match status" value="1"/>
</dbReference>
<dbReference type="InterPro" id="IPR050127">
    <property type="entry name" value="Serine_Proteases_S1"/>
</dbReference>
<dbReference type="GO" id="GO:0006508">
    <property type="term" value="P:proteolysis"/>
    <property type="evidence" value="ECO:0007669"/>
    <property type="project" value="UniProtKB-KW"/>
</dbReference>
<evidence type="ECO:0000256" key="9">
    <source>
        <dbReference type="SAM" id="MobiDB-lite"/>
    </source>
</evidence>
<keyword evidence="3 8" id="KW-0645">Protease</keyword>
<evidence type="ECO:0000256" key="6">
    <source>
        <dbReference type="ARBA" id="ARBA00022825"/>
    </source>
</evidence>
<dbReference type="PROSITE" id="PS00134">
    <property type="entry name" value="TRYPSIN_HIS"/>
    <property type="match status" value="1"/>
</dbReference>
<evidence type="ECO:0000313" key="11">
    <source>
        <dbReference type="EMBL" id="CBY10213.1"/>
    </source>
</evidence>
<dbReference type="PANTHER" id="PTHR24264:SF65">
    <property type="entry name" value="SRCR DOMAIN-CONTAINING PROTEIN"/>
    <property type="match status" value="1"/>
</dbReference>
<dbReference type="GO" id="GO:0005615">
    <property type="term" value="C:extracellular space"/>
    <property type="evidence" value="ECO:0007669"/>
    <property type="project" value="TreeGrafter"/>
</dbReference>
<evidence type="ECO:0000259" key="10">
    <source>
        <dbReference type="PROSITE" id="PS50240"/>
    </source>
</evidence>
<dbReference type="SUPFAM" id="SSF50494">
    <property type="entry name" value="Trypsin-like serine proteases"/>
    <property type="match status" value="1"/>
</dbReference>
<keyword evidence="4" id="KW-0732">Signal</keyword>
<evidence type="ECO:0000256" key="5">
    <source>
        <dbReference type="ARBA" id="ARBA00022801"/>
    </source>
</evidence>
<dbReference type="EMBL" id="FN653053">
    <property type="protein sequence ID" value="CBY10213.1"/>
    <property type="molecule type" value="Genomic_DNA"/>
</dbReference>
<organism evidence="11">
    <name type="scientific">Oikopleura dioica</name>
    <name type="common">Tunicate</name>
    <dbReference type="NCBI Taxonomy" id="34765"/>
    <lineage>
        <taxon>Eukaryota</taxon>
        <taxon>Metazoa</taxon>
        <taxon>Chordata</taxon>
        <taxon>Tunicata</taxon>
        <taxon>Appendicularia</taxon>
        <taxon>Copelata</taxon>
        <taxon>Oikopleuridae</taxon>
        <taxon>Oikopleura</taxon>
    </lineage>
</organism>
<proteinExistence type="predicted"/>
<dbReference type="InterPro" id="IPR009003">
    <property type="entry name" value="Peptidase_S1_PA"/>
</dbReference>
<dbReference type="Gene3D" id="2.40.10.10">
    <property type="entry name" value="Trypsin-like serine proteases"/>
    <property type="match status" value="1"/>
</dbReference>
<evidence type="ECO:0000256" key="8">
    <source>
        <dbReference type="RuleBase" id="RU363034"/>
    </source>
</evidence>
<keyword evidence="5 8" id="KW-0378">Hydrolase</keyword>
<feature type="region of interest" description="Disordered" evidence="9">
    <location>
        <begin position="277"/>
        <end position="337"/>
    </location>
</feature>
<dbReference type="InterPro" id="IPR001254">
    <property type="entry name" value="Trypsin_dom"/>
</dbReference>
<evidence type="ECO:0000256" key="7">
    <source>
        <dbReference type="ARBA" id="ARBA00023157"/>
    </source>
</evidence>
<dbReference type="InterPro" id="IPR001314">
    <property type="entry name" value="Peptidase_S1A"/>
</dbReference>
<evidence type="ECO:0000256" key="2">
    <source>
        <dbReference type="ARBA" id="ARBA00022525"/>
    </source>
</evidence>
<comment type="subcellular location">
    <subcellularLocation>
        <location evidence="1">Secreted</location>
    </subcellularLocation>
</comment>
<dbReference type="PROSITE" id="PS50240">
    <property type="entry name" value="TRYPSIN_DOM"/>
    <property type="match status" value="1"/>
</dbReference>
<dbReference type="OrthoDB" id="8440449at2759"/>
<dbReference type="PROSITE" id="PS00135">
    <property type="entry name" value="TRYPSIN_SER"/>
    <property type="match status" value="1"/>
</dbReference>
<dbReference type="InterPro" id="IPR043504">
    <property type="entry name" value="Peptidase_S1_PA_chymotrypsin"/>
</dbReference>
<evidence type="ECO:0000256" key="1">
    <source>
        <dbReference type="ARBA" id="ARBA00004613"/>
    </source>
</evidence>
<keyword evidence="2" id="KW-0964">Secreted</keyword>
<evidence type="ECO:0000256" key="4">
    <source>
        <dbReference type="ARBA" id="ARBA00022729"/>
    </source>
</evidence>
<dbReference type="FunFam" id="2.40.10.10:FF:000120">
    <property type="entry name" value="Putative serine protease"/>
    <property type="match status" value="1"/>
</dbReference>
<dbReference type="InterPro" id="IPR033116">
    <property type="entry name" value="TRYPSIN_SER"/>
</dbReference>
<feature type="domain" description="Peptidase S1" evidence="10">
    <location>
        <begin position="43"/>
        <end position="274"/>
    </location>
</feature>
<dbReference type="InterPro" id="IPR018114">
    <property type="entry name" value="TRYPSIN_HIS"/>
</dbReference>
<keyword evidence="7" id="KW-1015">Disulfide bond</keyword>
<dbReference type="CDD" id="cd00190">
    <property type="entry name" value="Tryp_SPc"/>
    <property type="match status" value="1"/>
</dbReference>
<keyword evidence="6 8" id="KW-0720">Serine protease</keyword>
<dbReference type="GO" id="GO:0004252">
    <property type="term" value="F:serine-type endopeptidase activity"/>
    <property type="evidence" value="ECO:0007669"/>
    <property type="project" value="InterPro"/>
</dbReference>
<feature type="compositionally biased region" description="Low complexity" evidence="9">
    <location>
        <begin position="301"/>
        <end position="334"/>
    </location>
</feature>
<feature type="compositionally biased region" description="Low complexity" evidence="9">
    <location>
        <begin position="278"/>
        <end position="293"/>
    </location>
</feature>
<sequence length="476" mass="52841">MKLFGAFLSFAQAGTWEIPETWRYCEAREQVDPRSRWLNTARIVGGGEVKRDAWPFIVRLRIGRNGATCGGSLIDGKHVLTAAHCCDGAQPKHILAHVKDYSRKVIDEGEKILKVTQIVEHADFSYRHYKNDVCLLTLEEDVSEIIEHKYACLPPADWDWRIMTTCYTAGWGMDHESFGKQVDILNSVNVNIFDDNYCVLEQDHDAETMICAGAIGGGRDACQGDSGGPLICEINGNAVLAGVTSWGFGCARAGSPGEWAKVSNYLDWINNNIPALETTPKPTPLTHTSSPSTPSTPSPTPLIHTTKSTTPKTTTRPSKPTSESVPPSKVPSVTGQVSMQPWQKIRARRYCVSEDGEPGLINWTEVATFVGGGKETDERLTGLNKCQKELKDKVVAKPATLDKERTSELMDLAIKRQVCVRAKKRGHFNDLPCKEACEEVLKAYKRKSDIIKITNKEKKKVQFWTKVCLTKQSSIF</sequence>
<name>E4XHZ7_OIKDI</name>
<evidence type="ECO:0000256" key="3">
    <source>
        <dbReference type="ARBA" id="ARBA00022670"/>
    </source>
</evidence>
<dbReference type="PANTHER" id="PTHR24264">
    <property type="entry name" value="TRYPSIN-RELATED"/>
    <property type="match status" value="1"/>
</dbReference>
<protein>
    <recommendedName>
        <fullName evidence="10">Peptidase S1 domain-containing protein</fullName>
    </recommendedName>
</protein>
<dbReference type="Proteomes" id="UP000001307">
    <property type="component" value="Unassembled WGS sequence"/>
</dbReference>
<evidence type="ECO:0000313" key="12">
    <source>
        <dbReference type="Proteomes" id="UP000001307"/>
    </source>
</evidence>
<gene>
    <name evidence="11" type="ORF">GSOID_T00011148001</name>
</gene>
<dbReference type="PRINTS" id="PR00722">
    <property type="entry name" value="CHYMOTRYPSIN"/>
</dbReference>
<dbReference type="MEROPS" id="S01.B40"/>
<dbReference type="SMART" id="SM00020">
    <property type="entry name" value="Tryp_SPc"/>
    <property type="match status" value="1"/>
</dbReference>
<reference evidence="11" key="1">
    <citation type="journal article" date="2010" name="Science">
        <title>Plasticity of animal genome architecture unmasked by rapid evolution of a pelagic tunicate.</title>
        <authorList>
            <person name="Denoeud F."/>
            <person name="Henriet S."/>
            <person name="Mungpakdee S."/>
            <person name="Aury J.M."/>
            <person name="Da Silva C."/>
            <person name="Brinkmann H."/>
            <person name="Mikhaleva J."/>
            <person name="Olsen L.C."/>
            <person name="Jubin C."/>
            <person name="Canestro C."/>
            <person name="Bouquet J.M."/>
            <person name="Danks G."/>
            <person name="Poulain J."/>
            <person name="Campsteijn C."/>
            <person name="Adamski M."/>
            <person name="Cross I."/>
            <person name="Yadetie F."/>
            <person name="Muffato M."/>
            <person name="Louis A."/>
            <person name="Butcher S."/>
            <person name="Tsagkogeorga G."/>
            <person name="Konrad A."/>
            <person name="Singh S."/>
            <person name="Jensen M.F."/>
            <person name="Cong E.H."/>
            <person name="Eikeseth-Otteraa H."/>
            <person name="Noel B."/>
            <person name="Anthouard V."/>
            <person name="Porcel B.M."/>
            <person name="Kachouri-Lafond R."/>
            <person name="Nishino A."/>
            <person name="Ugolini M."/>
            <person name="Chourrout P."/>
            <person name="Nishida H."/>
            <person name="Aasland R."/>
            <person name="Huzurbazar S."/>
            <person name="Westhof E."/>
            <person name="Delsuc F."/>
            <person name="Lehrach H."/>
            <person name="Reinhardt R."/>
            <person name="Weissenbach J."/>
            <person name="Roy S.W."/>
            <person name="Artiguenave F."/>
            <person name="Postlethwait J.H."/>
            <person name="Manak J.R."/>
            <person name="Thompson E.M."/>
            <person name="Jaillon O."/>
            <person name="Du Pasquier L."/>
            <person name="Boudinot P."/>
            <person name="Liberles D.A."/>
            <person name="Volff J.N."/>
            <person name="Philippe H."/>
            <person name="Lenhard B."/>
            <person name="Roest Crollius H."/>
            <person name="Wincker P."/>
            <person name="Chourrout D."/>
        </authorList>
    </citation>
    <scope>NUCLEOTIDE SEQUENCE [LARGE SCALE GENOMIC DNA]</scope>
</reference>